<keyword evidence="1" id="KW-0812">Transmembrane</keyword>
<sequence>MGMKKGFGVDKILDKVMKEGYPPSVIPEPPPGPHLWSPLKRLCCSRGIECRLGVPNLARPPTEVNFLLSSSFTTSSSSMRGNLSVDWPDKKTCINPVLRMEMRKLINVEAKTNYDGWRLDGIDLALTAVRKRYYDDTGAAWMAAHHGKQLAQFIAYFVSNIGKQQSCNFAVFNEEWIKYLAAFSNSKARVNLVYDAIKGNYNCLSKAAANVTTDFKPIVAWVDCNLGIWTFSRENYKLKYVFDAGGENVDKTIINHSYNVSNPDDMDDLYALLFDVVIDQIFAPEPIEYTLLTFLDNFNVSDDANFDFLINQSMWRYDIRVQNSSVLGSEYMEGEDGKLTWFNAAVSVRVGLGLGICLGVGIGSGLLVRTYKDNSRKFRSRHL</sequence>
<dbReference type="AlphaFoldDB" id="A0A8T3C5P3"/>
<organism evidence="2 3">
    <name type="scientific">Dendrobium nobile</name>
    <name type="common">Orchid</name>
    <dbReference type="NCBI Taxonomy" id="94219"/>
    <lineage>
        <taxon>Eukaryota</taxon>
        <taxon>Viridiplantae</taxon>
        <taxon>Streptophyta</taxon>
        <taxon>Embryophyta</taxon>
        <taxon>Tracheophyta</taxon>
        <taxon>Spermatophyta</taxon>
        <taxon>Magnoliopsida</taxon>
        <taxon>Liliopsida</taxon>
        <taxon>Asparagales</taxon>
        <taxon>Orchidaceae</taxon>
        <taxon>Epidendroideae</taxon>
        <taxon>Malaxideae</taxon>
        <taxon>Dendrobiinae</taxon>
        <taxon>Dendrobium</taxon>
    </lineage>
</organism>
<name>A0A8T3C5P3_DENNO</name>
<feature type="transmembrane region" description="Helical" evidence="1">
    <location>
        <begin position="350"/>
        <end position="371"/>
    </location>
</feature>
<dbReference type="EMBL" id="JAGYWB010000002">
    <property type="protein sequence ID" value="KAI0529206.1"/>
    <property type="molecule type" value="Genomic_DNA"/>
</dbReference>
<evidence type="ECO:0000313" key="2">
    <source>
        <dbReference type="EMBL" id="KAI0529206.1"/>
    </source>
</evidence>
<evidence type="ECO:0000256" key="1">
    <source>
        <dbReference type="SAM" id="Phobius"/>
    </source>
</evidence>
<accession>A0A8T3C5P3</accession>
<reference evidence="2" key="1">
    <citation type="journal article" date="2022" name="Front. Genet.">
        <title>Chromosome-Scale Assembly of the Dendrobium nobile Genome Provides Insights Into the Molecular Mechanism of the Biosynthesis of the Medicinal Active Ingredient of Dendrobium.</title>
        <authorList>
            <person name="Xu Q."/>
            <person name="Niu S.-C."/>
            <person name="Li K.-L."/>
            <person name="Zheng P.-J."/>
            <person name="Zhang X.-J."/>
            <person name="Jia Y."/>
            <person name="Liu Y."/>
            <person name="Niu Y.-X."/>
            <person name="Yu L.-H."/>
            <person name="Chen D.-F."/>
            <person name="Zhang G.-Q."/>
        </authorList>
    </citation>
    <scope>NUCLEOTIDE SEQUENCE</scope>
    <source>
        <tissue evidence="2">Leaf</tissue>
    </source>
</reference>
<proteinExistence type="predicted"/>
<dbReference type="PANTHER" id="PTHR38360">
    <property type="entry name" value="OS03G0120000 PROTEIN"/>
    <property type="match status" value="1"/>
</dbReference>
<dbReference type="Proteomes" id="UP000829196">
    <property type="component" value="Unassembled WGS sequence"/>
</dbReference>
<gene>
    <name evidence="2" type="ORF">KFK09_001753</name>
</gene>
<keyword evidence="3" id="KW-1185">Reference proteome</keyword>
<evidence type="ECO:0000313" key="3">
    <source>
        <dbReference type="Proteomes" id="UP000829196"/>
    </source>
</evidence>
<comment type="caution">
    <text evidence="2">The sequence shown here is derived from an EMBL/GenBank/DDBJ whole genome shotgun (WGS) entry which is preliminary data.</text>
</comment>
<keyword evidence="1" id="KW-0472">Membrane</keyword>
<dbReference type="OrthoDB" id="409848at2759"/>
<keyword evidence="1" id="KW-1133">Transmembrane helix</keyword>
<dbReference type="PANTHER" id="PTHR38360:SF1">
    <property type="entry name" value="F12P19.7"/>
    <property type="match status" value="1"/>
</dbReference>
<protein>
    <submittedName>
        <fullName evidence="2">Uncharacterized protein</fullName>
    </submittedName>
</protein>